<comment type="caution">
    <text evidence="1">The sequence shown here is derived from an EMBL/GenBank/DDBJ whole genome shotgun (WGS) entry which is preliminary data.</text>
</comment>
<dbReference type="AlphaFoldDB" id="X1CMH7"/>
<evidence type="ECO:0000313" key="1">
    <source>
        <dbReference type="EMBL" id="GAH09626.1"/>
    </source>
</evidence>
<feature type="non-terminal residue" evidence="1">
    <location>
        <position position="1"/>
    </location>
</feature>
<name>X1CMH7_9ZZZZ</name>
<gene>
    <name evidence="1" type="ORF">S01H4_52029</name>
</gene>
<proteinExistence type="predicted"/>
<dbReference type="EMBL" id="BART01029683">
    <property type="protein sequence ID" value="GAH09626.1"/>
    <property type="molecule type" value="Genomic_DNA"/>
</dbReference>
<organism evidence="1">
    <name type="scientific">marine sediment metagenome</name>
    <dbReference type="NCBI Taxonomy" id="412755"/>
    <lineage>
        <taxon>unclassified sequences</taxon>
        <taxon>metagenomes</taxon>
        <taxon>ecological metagenomes</taxon>
    </lineage>
</organism>
<accession>X1CMH7</accession>
<sequence>GGGHFNRINKSFSGDTASFEPGEKIVERIFIFGFGFIYTHGTIEWQISPQLFYMIIYMPEPTFLFGLYLYSHPG</sequence>
<protein>
    <submittedName>
        <fullName evidence="1">Uncharacterized protein</fullName>
    </submittedName>
</protein>
<reference evidence="1" key="1">
    <citation type="journal article" date="2014" name="Front. Microbiol.">
        <title>High frequency of phylogenetically diverse reductive dehalogenase-homologous genes in deep subseafloor sedimentary metagenomes.</title>
        <authorList>
            <person name="Kawai M."/>
            <person name="Futagami T."/>
            <person name="Toyoda A."/>
            <person name="Takaki Y."/>
            <person name="Nishi S."/>
            <person name="Hori S."/>
            <person name="Arai W."/>
            <person name="Tsubouchi T."/>
            <person name="Morono Y."/>
            <person name="Uchiyama I."/>
            <person name="Ito T."/>
            <person name="Fujiyama A."/>
            <person name="Inagaki F."/>
            <person name="Takami H."/>
        </authorList>
    </citation>
    <scope>NUCLEOTIDE SEQUENCE</scope>
    <source>
        <strain evidence="1">Expedition CK06-06</strain>
    </source>
</reference>